<dbReference type="RefSeq" id="WP_211110454.1">
    <property type="nucleotide sequence ID" value="NZ_JAEKJA010000022.1"/>
</dbReference>
<comment type="caution">
    <text evidence="2">The sequence shown here is derived from an EMBL/GenBank/DDBJ whole genome shotgun (WGS) entry which is preliminary data.</text>
</comment>
<dbReference type="Proteomes" id="UP000609531">
    <property type="component" value="Unassembled WGS sequence"/>
</dbReference>
<dbReference type="SUPFAM" id="SSF63829">
    <property type="entry name" value="Calcium-dependent phosphotriesterase"/>
    <property type="match status" value="1"/>
</dbReference>
<dbReference type="AlphaFoldDB" id="A0A934ISM4"/>
<evidence type="ECO:0000313" key="2">
    <source>
        <dbReference type="EMBL" id="MBJ3777980.1"/>
    </source>
</evidence>
<organism evidence="2 3">
    <name type="scientific">Acuticoccus mangrovi</name>
    <dbReference type="NCBI Taxonomy" id="2796142"/>
    <lineage>
        <taxon>Bacteria</taxon>
        <taxon>Pseudomonadati</taxon>
        <taxon>Pseudomonadota</taxon>
        <taxon>Alphaproteobacteria</taxon>
        <taxon>Hyphomicrobiales</taxon>
        <taxon>Amorphaceae</taxon>
        <taxon>Acuticoccus</taxon>
    </lineage>
</organism>
<accession>A0A934ISM4</accession>
<feature type="region of interest" description="Disordered" evidence="1">
    <location>
        <begin position="1"/>
        <end position="21"/>
    </location>
</feature>
<keyword evidence="3" id="KW-1185">Reference proteome</keyword>
<dbReference type="Gene3D" id="2.130.10.10">
    <property type="entry name" value="YVTN repeat-like/Quinoprotein amine dehydrogenase"/>
    <property type="match status" value="1"/>
</dbReference>
<evidence type="ECO:0008006" key="4">
    <source>
        <dbReference type="Google" id="ProtNLM"/>
    </source>
</evidence>
<proteinExistence type="predicted"/>
<dbReference type="EMBL" id="JAEKJA010000022">
    <property type="protein sequence ID" value="MBJ3777980.1"/>
    <property type="molecule type" value="Genomic_DNA"/>
</dbReference>
<gene>
    <name evidence="2" type="ORF">JCR33_19930</name>
</gene>
<evidence type="ECO:0000256" key="1">
    <source>
        <dbReference type="SAM" id="MobiDB-lite"/>
    </source>
</evidence>
<evidence type="ECO:0000313" key="3">
    <source>
        <dbReference type="Proteomes" id="UP000609531"/>
    </source>
</evidence>
<sequence>MPGGVATEAARQDPRLRGFGETQLQRQGLTLDTGAPVTGAISTGTAVAAGFGDGVVRFFRPDKPPTIVEAHGGAVLCLATEAASGAVLTGGDDGRFLRIFLDGTIEEIASFGTRWVDCVATASGSIACTSGRTAYVWCAGDSTPRTFEHPCTVGGLAFDAKARRLAVAH</sequence>
<protein>
    <recommendedName>
        <fullName evidence="4">Anaphase-promoting complex subunit 4 WD40 domain-containing protein</fullName>
    </recommendedName>
</protein>
<name>A0A934ISM4_9HYPH</name>
<reference evidence="2" key="1">
    <citation type="submission" date="2020-12" db="EMBL/GenBank/DDBJ databases">
        <title>Bacterial taxonomy.</title>
        <authorList>
            <person name="Pan X."/>
        </authorList>
    </citation>
    <scope>NUCLEOTIDE SEQUENCE</scope>
    <source>
        <strain evidence="2">B2012</strain>
    </source>
</reference>
<dbReference type="InterPro" id="IPR015943">
    <property type="entry name" value="WD40/YVTN_repeat-like_dom_sf"/>
</dbReference>